<dbReference type="PRINTS" id="PR00598">
    <property type="entry name" value="HTHMARR"/>
</dbReference>
<keyword evidence="3" id="KW-0804">Transcription</keyword>
<evidence type="ECO:0000256" key="2">
    <source>
        <dbReference type="ARBA" id="ARBA00023125"/>
    </source>
</evidence>
<evidence type="ECO:0000256" key="3">
    <source>
        <dbReference type="ARBA" id="ARBA00023163"/>
    </source>
</evidence>
<dbReference type="Proteomes" id="UP000298021">
    <property type="component" value="Unassembled WGS sequence"/>
</dbReference>
<reference evidence="5 6" key="1">
    <citation type="submission" date="2018-10" db="EMBL/GenBank/DDBJ databases">
        <title>Lactobacillus sp. R7 and Lactobacillus sp. R19 isolated from fermented mustard green product of Taiwan.</title>
        <authorList>
            <person name="Lin S.-T."/>
        </authorList>
    </citation>
    <scope>NUCLEOTIDE SEQUENCE [LARGE SCALE GENOMIC DNA]</scope>
    <source>
        <strain evidence="5 6">BCRC 81127</strain>
    </source>
</reference>
<dbReference type="RefSeq" id="WP_135371236.1">
    <property type="nucleotide sequence ID" value="NZ_RKLY01000003.1"/>
</dbReference>
<dbReference type="PROSITE" id="PS01117">
    <property type="entry name" value="HTH_MARR_1"/>
    <property type="match status" value="1"/>
</dbReference>
<dbReference type="InterPro" id="IPR036390">
    <property type="entry name" value="WH_DNA-bd_sf"/>
</dbReference>
<proteinExistence type="predicted"/>
<feature type="domain" description="HTH marR-type" evidence="4">
    <location>
        <begin position="1"/>
        <end position="133"/>
    </location>
</feature>
<name>A0A4Z0JPL1_9LACO</name>
<dbReference type="Gene3D" id="1.10.10.10">
    <property type="entry name" value="Winged helix-like DNA-binding domain superfamily/Winged helix DNA-binding domain"/>
    <property type="match status" value="1"/>
</dbReference>
<organism evidence="5 6">
    <name type="scientific">Companilactobacillus suantsaicola</name>
    <dbReference type="NCBI Taxonomy" id="2487723"/>
    <lineage>
        <taxon>Bacteria</taxon>
        <taxon>Bacillati</taxon>
        <taxon>Bacillota</taxon>
        <taxon>Bacilli</taxon>
        <taxon>Lactobacillales</taxon>
        <taxon>Lactobacillaceae</taxon>
        <taxon>Companilactobacillus</taxon>
    </lineage>
</organism>
<accession>A0A4Z0JPL1</accession>
<evidence type="ECO:0000313" key="5">
    <source>
        <dbReference type="EMBL" id="TGD24861.1"/>
    </source>
</evidence>
<dbReference type="InterPro" id="IPR036388">
    <property type="entry name" value="WH-like_DNA-bd_sf"/>
</dbReference>
<sequence length="150" mass="17439">MVEILRSIGVIARSLDSISNIEFKELELTKGQYLYLVRIYENPGIIQERLANLIKVDKTTAARAIRKLEKNGFIKRYQSADNKKEKKLYVTEKGKSAYPIIHRENIYSNQVALKGLSEAEQREVFALLKKVEENIASDWEYVKKGNKRQY</sequence>
<dbReference type="InterPro" id="IPR000835">
    <property type="entry name" value="HTH_MarR-typ"/>
</dbReference>
<dbReference type="SMART" id="SM00347">
    <property type="entry name" value="HTH_MARR"/>
    <property type="match status" value="1"/>
</dbReference>
<dbReference type="InterPro" id="IPR023187">
    <property type="entry name" value="Tscrpt_reg_MarR-type_CS"/>
</dbReference>
<evidence type="ECO:0000259" key="4">
    <source>
        <dbReference type="PROSITE" id="PS50995"/>
    </source>
</evidence>
<gene>
    <name evidence="5" type="ORF">EGT49_01740</name>
</gene>
<comment type="caution">
    <text evidence="5">The sequence shown here is derived from an EMBL/GenBank/DDBJ whole genome shotgun (WGS) entry which is preliminary data.</text>
</comment>
<evidence type="ECO:0000313" key="6">
    <source>
        <dbReference type="Proteomes" id="UP000298021"/>
    </source>
</evidence>
<dbReference type="PROSITE" id="PS50995">
    <property type="entry name" value="HTH_MARR_2"/>
    <property type="match status" value="1"/>
</dbReference>
<dbReference type="GO" id="GO:0003677">
    <property type="term" value="F:DNA binding"/>
    <property type="evidence" value="ECO:0007669"/>
    <property type="project" value="UniProtKB-KW"/>
</dbReference>
<dbReference type="PANTHER" id="PTHR42756:SF2">
    <property type="entry name" value="MARR FAMILY REGULATORY PROTEIN"/>
    <property type="match status" value="1"/>
</dbReference>
<dbReference type="AlphaFoldDB" id="A0A4Z0JPL1"/>
<evidence type="ECO:0000256" key="1">
    <source>
        <dbReference type="ARBA" id="ARBA00023015"/>
    </source>
</evidence>
<dbReference type="OrthoDB" id="6462103at2"/>
<protein>
    <submittedName>
        <fullName evidence="5">MarR family transcriptional regulator</fullName>
    </submittedName>
</protein>
<keyword evidence="1" id="KW-0805">Transcription regulation</keyword>
<dbReference type="SUPFAM" id="SSF46785">
    <property type="entry name" value="Winged helix' DNA-binding domain"/>
    <property type="match status" value="1"/>
</dbReference>
<dbReference type="EMBL" id="RKLY01000003">
    <property type="protein sequence ID" value="TGD24861.1"/>
    <property type="molecule type" value="Genomic_DNA"/>
</dbReference>
<dbReference type="Pfam" id="PF01047">
    <property type="entry name" value="MarR"/>
    <property type="match status" value="1"/>
</dbReference>
<keyword evidence="6" id="KW-1185">Reference proteome</keyword>
<keyword evidence="2" id="KW-0238">DNA-binding</keyword>
<dbReference type="GO" id="GO:0003700">
    <property type="term" value="F:DNA-binding transcription factor activity"/>
    <property type="evidence" value="ECO:0007669"/>
    <property type="project" value="InterPro"/>
</dbReference>
<dbReference type="PANTHER" id="PTHR42756">
    <property type="entry name" value="TRANSCRIPTIONAL REGULATOR, MARR"/>
    <property type="match status" value="1"/>
</dbReference>